<keyword evidence="2" id="KW-0805">Transcription regulation</keyword>
<protein>
    <submittedName>
        <fullName evidence="5">Penicillinase repressor</fullName>
    </submittedName>
</protein>
<organism evidence="5 6">
    <name type="scientific">Aquisphaera giovannonii</name>
    <dbReference type="NCBI Taxonomy" id="406548"/>
    <lineage>
        <taxon>Bacteria</taxon>
        <taxon>Pseudomonadati</taxon>
        <taxon>Planctomycetota</taxon>
        <taxon>Planctomycetia</taxon>
        <taxon>Isosphaerales</taxon>
        <taxon>Isosphaeraceae</taxon>
        <taxon>Aquisphaera</taxon>
    </lineage>
</organism>
<dbReference type="GO" id="GO:0045892">
    <property type="term" value="P:negative regulation of DNA-templated transcription"/>
    <property type="evidence" value="ECO:0007669"/>
    <property type="project" value="InterPro"/>
</dbReference>
<dbReference type="SUPFAM" id="SSF46785">
    <property type="entry name" value="Winged helix' DNA-binding domain"/>
    <property type="match status" value="1"/>
</dbReference>
<sequence>MAGRKALAITERQFEVLRVLWEHGPQTVRGLMEHLPRGDRQPYTTVLGLVQGMEKAGLVDHDKQGLTHLYRAAVTRQEATGSLLSDFLARFFRGSAEQLVLGLMDAEQLSAEELRAIEIRLMDKRGNDPRASS</sequence>
<dbReference type="GO" id="GO:0003677">
    <property type="term" value="F:DNA binding"/>
    <property type="evidence" value="ECO:0007669"/>
    <property type="project" value="UniProtKB-KW"/>
</dbReference>
<dbReference type="AlphaFoldDB" id="A0A5B9W0G9"/>
<gene>
    <name evidence="5" type="primary">blaI_5</name>
    <name evidence="5" type="ORF">OJF2_22960</name>
</gene>
<keyword evidence="3" id="KW-0238">DNA-binding</keyword>
<dbReference type="PIRSF" id="PIRSF019455">
    <property type="entry name" value="CopR_AtkY"/>
    <property type="match status" value="1"/>
</dbReference>
<name>A0A5B9W0G9_9BACT</name>
<dbReference type="Proteomes" id="UP000324233">
    <property type="component" value="Chromosome"/>
</dbReference>
<comment type="similarity">
    <text evidence="1">Belongs to the BlaI transcriptional regulatory family.</text>
</comment>
<evidence type="ECO:0000256" key="1">
    <source>
        <dbReference type="ARBA" id="ARBA00011046"/>
    </source>
</evidence>
<dbReference type="Gene3D" id="1.10.10.10">
    <property type="entry name" value="Winged helix-like DNA-binding domain superfamily/Winged helix DNA-binding domain"/>
    <property type="match status" value="1"/>
</dbReference>
<dbReference type="RefSeq" id="WP_148593774.1">
    <property type="nucleotide sequence ID" value="NZ_CP042997.1"/>
</dbReference>
<evidence type="ECO:0000313" key="6">
    <source>
        <dbReference type="Proteomes" id="UP000324233"/>
    </source>
</evidence>
<evidence type="ECO:0000256" key="4">
    <source>
        <dbReference type="ARBA" id="ARBA00023163"/>
    </source>
</evidence>
<dbReference type="InterPro" id="IPR036390">
    <property type="entry name" value="WH_DNA-bd_sf"/>
</dbReference>
<evidence type="ECO:0000256" key="3">
    <source>
        <dbReference type="ARBA" id="ARBA00023125"/>
    </source>
</evidence>
<dbReference type="KEGG" id="agv:OJF2_22960"/>
<keyword evidence="6" id="KW-1185">Reference proteome</keyword>
<keyword evidence="4" id="KW-0804">Transcription</keyword>
<dbReference type="OrthoDB" id="276583at2"/>
<accession>A0A5B9W0G9</accession>
<dbReference type="InterPro" id="IPR005650">
    <property type="entry name" value="BlaI_family"/>
</dbReference>
<dbReference type="Gene3D" id="1.10.4040.10">
    <property type="entry name" value="Penicillinase repressor domain"/>
    <property type="match status" value="1"/>
</dbReference>
<dbReference type="Pfam" id="PF03965">
    <property type="entry name" value="Penicillinase_R"/>
    <property type="match status" value="1"/>
</dbReference>
<dbReference type="EMBL" id="CP042997">
    <property type="protein sequence ID" value="QEH33767.1"/>
    <property type="molecule type" value="Genomic_DNA"/>
</dbReference>
<proteinExistence type="inferred from homology"/>
<reference evidence="5 6" key="1">
    <citation type="submission" date="2019-08" db="EMBL/GenBank/DDBJ databases">
        <title>Deep-cultivation of Planctomycetes and their phenomic and genomic characterization uncovers novel biology.</title>
        <authorList>
            <person name="Wiegand S."/>
            <person name="Jogler M."/>
            <person name="Boedeker C."/>
            <person name="Pinto D."/>
            <person name="Vollmers J."/>
            <person name="Rivas-Marin E."/>
            <person name="Kohn T."/>
            <person name="Peeters S.H."/>
            <person name="Heuer A."/>
            <person name="Rast P."/>
            <person name="Oberbeckmann S."/>
            <person name="Bunk B."/>
            <person name="Jeske O."/>
            <person name="Meyerdierks A."/>
            <person name="Storesund J.E."/>
            <person name="Kallscheuer N."/>
            <person name="Luecker S."/>
            <person name="Lage O.M."/>
            <person name="Pohl T."/>
            <person name="Merkel B.J."/>
            <person name="Hornburger P."/>
            <person name="Mueller R.-W."/>
            <person name="Bruemmer F."/>
            <person name="Labrenz M."/>
            <person name="Spormann A.M."/>
            <person name="Op den Camp H."/>
            <person name="Overmann J."/>
            <person name="Amann R."/>
            <person name="Jetten M.S.M."/>
            <person name="Mascher T."/>
            <person name="Medema M.H."/>
            <person name="Devos D.P."/>
            <person name="Kaster A.-K."/>
            <person name="Ovreas L."/>
            <person name="Rohde M."/>
            <person name="Galperin M.Y."/>
            <person name="Jogler C."/>
        </authorList>
    </citation>
    <scope>NUCLEOTIDE SEQUENCE [LARGE SCALE GENOMIC DNA]</scope>
    <source>
        <strain evidence="5 6">OJF2</strain>
    </source>
</reference>
<dbReference type="InterPro" id="IPR036388">
    <property type="entry name" value="WH-like_DNA-bd_sf"/>
</dbReference>
<evidence type="ECO:0000256" key="2">
    <source>
        <dbReference type="ARBA" id="ARBA00023015"/>
    </source>
</evidence>
<evidence type="ECO:0000313" key="5">
    <source>
        <dbReference type="EMBL" id="QEH33767.1"/>
    </source>
</evidence>